<evidence type="ECO:0000256" key="2">
    <source>
        <dbReference type="ARBA" id="ARBA00006868"/>
    </source>
</evidence>
<dbReference type="InterPro" id="IPR035985">
    <property type="entry name" value="Ubiquitin-activating_enz"/>
</dbReference>
<dbReference type="PANTHER" id="PTHR10953">
    <property type="entry name" value="UBIQUITIN-ACTIVATING ENZYME E1"/>
    <property type="match status" value="1"/>
</dbReference>
<dbReference type="Pfam" id="PF00899">
    <property type="entry name" value="ThiF"/>
    <property type="match status" value="1"/>
</dbReference>
<organism evidence="7 8">
    <name type="scientific">Blomia tropicalis</name>
    <name type="common">Mite</name>
    <dbReference type="NCBI Taxonomy" id="40697"/>
    <lineage>
        <taxon>Eukaryota</taxon>
        <taxon>Metazoa</taxon>
        <taxon>Ecdysozoa</taxon>
        <taxon>Arthropoda</taxon>
        <taxon>Chelicerata</taxon>
        <taxon>Arachnida</taxon>
        <taxon>Acari</taxon>
        <taxon>Acariformes</taxon>
        <taxon>Sarcoptiformes</taxon>
        <taxon>Astigmata</taxon>
        <taxon>Glycyphagoidea</taxon>
        <taxon>Echimyopodidae</taxon>
        <taxon>Blomia</taxon>
    </lineage>
</organism>
<dbReference type="InterPro" id="IPR000594">
    <property type="entry name" value="ThiF_NAD_FAD-bd"/>
</dbReference>
<proteinExistence type="inferred from homology"/>
<name>A0A9Q0RN53_BLOTA</name>
<evidence type="ECO:0000256" key="3">
    <source>
        <dbReference type="ARBA" id="ARBA00015407"/>
    </source>
</evidence>
<reference evidence="7" key="1">
    <citation type="submission" date="2022-12" db="EMBL/GenBank/DDBJ databases">
        <title>Genome assemblies of Blomia tropicalis.</title>
        <authorList>
            <person name="Cui Y."/>
        </authorList>
    </citation>
    <scope>NUCLEOTIDE SEQUENCE</scope>
    <source>
        <tissue evidence="7">Adult mites</tissue>
    </source>
</reference>
<gene>
    <name evidence="7" type="ORF">RDWZM_006261</name>
</gene>
<dbReference type="Proteomes" id="UP001142055">
    <property type="component" value="Chromosome 2"/>
</dbReference>
<dbReference type="SUPFAM" id="SSF69572">
    <property type="entry name" value="Activating enzymes of the ubiquitin-like proteins"/>
    <property type="match status" value="1"/>
</dbReference>
<evidence type="ECO:0000256" key="1">
    <source>
        <dbReference type="ARBA" id="ARBA00005032"/>
    </source>
</evidence>
<dbReference type="GO" id="GO:0019781">
    <property type="term" value="F:NEDD8 activating enzyme activity"/>
    <property type="evidence" value="ECO:0007669"/>
    <property type="project" value="UniProtKB-UniRule"/>
</dbReference>
<protein>
    <recommendedName>
        <fullName evidence="3 5">NEDD8-activating enzyme E1 regulatory subunit</fullName>
    </recommendedName>
</protein>
<dbReference type="InterPro" id="IPR045886">
    <property type="entry name" value="ThiF/MoeB/HesA"/>
</dbReference>
<comment type="caution">
    <text evidence="7">The sequence shown here is derived from an EMBL/GenBank/DDBJ whole genome shotgun (WGS) entry which is preliminary data.</text>
</comment>
<evidence type="ECO:0000256" key="5">
    <source>
        <dbReference type="PIRNR" id="PIRNR039099"/>
    </source>
</evidence>
<dbReference type="Gene3D" id="3.40.50.720">
    <property type="entry name" value="NAD(P)-binding Rossmann-like Domain"/>
    <property type="match status" value="2"/>
</dbReference>
<accession>A0A9Q0RN53</accession>
<sequence length="566" mass="65185">MATTPSPKSPENDKSKRYDRQLRLWGERGQMALESSHVCLIHANSVGTEILKSLVLPGIRAFTIIDENKVTEDDFDSNFFLCIDGSLGQSRAKIASQLLMEMNNDVKKGDYVEENFETLLDQNEKYFTSFTLVIACGIDNERSLNKLSQALWTLNVPLLLVKSIGFLGYIRLQIREQQILEPHPDNYLEDLRLDMLFPELKEFLDEFPDFKTLTRHELSRIPALVVIYKNLIKWQTKFGKNSNDIPKNYREKSQLSSLIKEEIEFLKEKITNSQNVIHTNEENGDALALGTIELENFEEAIKMINKVFINSNRISENLQTLLNEATEPVRQCSSSFWVMLAALKIFIEKYHCLPLKGSIPDMNCGSELYVKLQKIYKNKAQQDVDKMLKIIQKLPKTPNVVVSEKEVQLLCRNAPYLTVIRTNPIYNELTGDRLKKFSSRLQNGTDEEGSEFDELRFYLLMRIADRFYSKQNRLPGQHDDEIENDVSEMKREFRELCTDLGFNIFIKDELVHEICRYGGCELHSISAFIGGCAAHEAIKLITGQYVPINNTFVYNGLNCTTMTYKL</sequence>
<evidence type="ECO:0000259" key="6">
    <source>
        <dbReference type="Pfam" id="PF00899"/>
    </source>
</evidence>
<dbReference type="PIRSF" id="PIRSF039099">
    <property type="entry name" value="APP-BP1"/>
    <property type="match status" value="1"/>
</dbReference>
<dbReference type="EMBL" id="JAPWDV010000002">
    <property type="protein sequence ID" value="KAJ6220449.1"/>
    <property type="molecule type" value="Genomic_DNA"/>
</dbReference>
<dbReference type="PANTHER" id="PTHR10953:SF29">
    <property type="entry name" value="NEDD8-ACTIVATING ENZYME E1 REGULATORY SUBUNIT"/>
    <property type="match status" value="1"/>
</dbReference>
<dbReference type="InterPro" id="IPR030667">
    <property type="entry name" value="APP-BP1"/>
</dbReference>
<evidence type="ECO:0000313" key="8">
    <source>
        <dbReference type="Proteomes" id="UP001142055"/>
    </source>
</evidence>
<comment type="similarity">
    <text evidence="2 5">Belongs to the ubiquitin-activating E1 family. ULA1 subfamily.</text>
</comment>
<dbReference type="GO" id="GO:0005737">
    <property type="term" value="C:cytoplasm"/>
    <property type="evidence" value="ECO:0007669"/>
    <property type="project" value="TreeGrafter"/>
</dbReference>
<feature type="domain" description="THIF-type NAD/FAD binding fold" evidence="6">
    <location>
        <begin position="18"/>
        <end position="559"/>
    </location>
</feature>
<keyword evidence="8" id="KW-1185">Reference proteome</keyword>
<evidence type="ECO:0000313" key="7">
    <source>
        <dbReference type="EMBL" id="KAJ6220449.1"/>
    </source>
</evidence>
<keyword evidence="4 5" id="KW-0833">Ubl conjugation pathway</keyword>
<dbReference type="GO" id="GO:0045116">
    <property type="term" value="P:protein neddylation"/>
    <property type="evidence" value="ECO:0007669"/>
    <property type="project" value="UniProtKB-UniRule"/>
</dbReference>
<dbReference type="AlphaFoldDB" id="A0A9Q0RN53"/>
<dbReference type="OMA" id="KLITHQY"/>
<comment type="pathway">
    <text evidence="1 5">Protein modification; protein neddylation.</text>
</comment>
<evidence type="ECO:0000256" key="4">
    <source>
        <dbReference type="ARBA" id="ARBA00022786"/>
    </source>
</evidence>